<comment type="caution">
    <text evidence="2">The sequence shown here is derived from an EMBL/GenBank/DDBJ whole genome shotgun (WGS) entry which is preliminary data.</text>
</comment>
<reference evidence="2 3" key="1">
    <citation type="submission" date="2019-06" db="EMBL/GenBank/DDBJ databases">
        <title>Sequencing the genomes of 1000 actinobacteria strains.</title>
        <authorList>
            <person name="Klenk H.-P."/>
        </authorList>
    </citation>
    <scope>NUCLEOTIDE SEQUENCE [LARGE SCALE GENOMIC DNA]</scope>
    <source>
        <strain evidence="2 3">DSM 12362</strain>
    </source>
</reference>
<dbReference type="RefSeq" id="WP_141817870.1">
    <property type="nucleotide sequence ID" value="NZ_BAAAIL010000003.1"/>
</dbReference>
<proteinExistence type="predicted"/>
<dbReference type="OrthoDB" id="262508at2"/>
<dbReference type="Pfam" id="PF18944">
    <property type="entry name" value="DUF5691"/>
    <property type="match status" value="1"/>
</dbReference>
<dbReference type="EMBL" id="VFPU01000001">
    <property type="protein sequence ID" value="TQM96220.1"/>
    <property type="molecule type" value="Genomic_DNA"/>
</dbReference>
<evidence type="ECO:0000313" key="3">
    <source>
        <dbReference type="Proteomes" id="UP000315133"/>
    </source>
</evidence>
<evidence type="ECO:0000256" key="1">
    <source>
        <dbReference type="SAM" id="MobiDB-lite"/>
    </source>
</evidence>
<feature type="compositionally biased region" description="Pro residues" evidence="1">
    <location>
        <begin position="92"/>
        <end position="103"/>
    </location>
</feature>
<name>A0A543KMB8_9MICO</name>
<organism evidence="2 3">
    <name type="scientific">Ornithinimicrobium humiphilum</name>
    <dbReference type="NCBI Taxonomy" id="125288"/>
    <lineage>
        <taxon>Bacteria</taxon>
        <taxon>Bacillati</taxon>
        <taxon>Actinomycetota</taxon>
        <taxon>Actinomycetes</taxon>
        <taxon>Micrococcales</taxon>
        <taxon>Ornithinimicrobiaceae</taxon>
        <taxon>Ornithinimicrobium</taxon>
    </lineage>
</organism>
<accession>A0A543KMB8</accession>
<feature type="compositionally biased region" description="Low complexity" evidence="1">
    <location>
        <begin position="69"/>
        <end position="91"/>
    </location>
</feature>
<sequence>MSDPRTPDPSGWWDHLLAASLVGTARRPVPPLDAAGLGVRARTDARPETALLDAAALAGALRAAGTVMPTAPAGTAPTGGPASADGTQPASRPAPPESRPAAPPRAAQLLSLVLVQNPAGPSSLEPLVRHWCTTAVRHGYRLPHALLPQVLELGRSRPGLRVPLVLTLGERGRWLAERVPGAEWVARTSARADADLGAASPDRAAATADTLPDVAAWALLADAQRLTALRAARERDPSLGRAYVEGTWSTDPARTRKAHLELLEIGLGDADEDLLERALDDRAAGVRALAATLLDGLPRSARAARMGDRLRALLHTDRRLLRTRLDVELPDDPDPAGVRDGLVPPPRGVSARAWWLQRIVAGAPLSIWTDATGTDPEATYGLIPSDEARAGVREAVLRRGDRGWAQAIARTRGARRNPLDPAIVALLDPAEAERLVLAGAEVGGAALATVVQGAPPRWSRALTLGLLDRCRRTRTSADLAPPLVQLVARAGDLHPDGLPVLQDWLATDPPPEPARRLLRELVQLLSLYRSIEEAFAP</sequence>
<dbReference type="AlphaFoldDB" id="A0A543KMB8"/>
<feature type="region of interest" description="Disordered" evidence="1">
    <location>
        <begin position="69"/>
        <end position="103"/>
    </location>
</feature>
<keyword evidence="3" id="KW-1185">Reference proteome</keyword>
<protein>
    <submittedName>
        <fullName evidence="2">Uncharacterized protein</fullName>
    </submittedName>
</protein>
<gene>
    <name evidence="2" type="ORF">FB476_1084</name>
</gene>
<dbReference type="InterPro" id="IPR043746">
    <property type="entry name" value="DUF5691"/>
</dbReference>
<dbReference type="Proteomes" id="UP000315133">
    <property type="component" value="Unassembled WGS sequence"/>
</dbReference>
<evidence type="ECO:0000313" key="2">
    <source>
        <dbReference type="EMBL" id="TQM96220.1"/>
    </source>
</evidence>